<evidence type="ECO:0000313" key="3">
    <source>
        <dbReference type="Proteomes" id="UP000215405"/>
    </source>
</evidence>
<dbReference type="Proteomes" id="UP000215405">
    <property type="component" value="Unassembled WGS sequence"/>
</dbReference>
<organism evidence="2 3">
    <name type="scientific">Notoacmeibacter marinus</name>
    <dbReference type="NCBI Taxonomy" id="1876515"/>
    <lineage>
        <taxon>Bacteria</taxon>
        <taxon>Pseudomonadati</taxon>
        <taxon>Pseudomonadota</taxon>
        <taxon>Alphaproteobacteria</taxon>
        <taxon>Hyphomicrobiales</taxon>
        <taxon>Notoacmeibacteraceae</taxon>
        <taxon>Notoacmeibacter</taxon>
    </lineage>
</organism>
<proteinExistence type="predicted"/>
<evidence type="ECO:0000256" key="1">
    <source>
        <dbReference type="SAM" id="MobiDB-lite"/>
    </source>
</evidence>
<sequence length="189" mass="20359">MTLLTEVVFMSRFDDSRSGPVCPAETYLARPAERLVVEGYRTGLSGCAGGDPSGWQVAWTLYRDELGAHGGRIAFDGLIGMIDALGRCARCPLRFFNSDMRHLCRDEGLLLALIAAAQHGDEQTGQIAAQALSCPLRCGELAMSATDYAMRLRMVGRTLLPVSAAMTASLAKTNGTSPRDRRSALPTLH</sequence>
<accession>A0A231V056</accession>
<reference evidence="3" key="1">
    <citation type="journal article" date="2017" name="Int. J. Syst. Evol. Microbiol.">
        <title>Notoacmeibacter marinus gen. nov., sp. nov., isolated from the gut of a limpet and proposal of Notoacmeibacteraceae fam. nov. in the order Rhizobiales of the class Alphaproteobacteria.</title>
        <authorList>
            <person name="Huang Z."/>
            <person name="Guo F."/>
            <person name="Lai Q."/>
        </authorList>
    </citation>
    <scope>NUCLEOTIDE SEQUENCE [LARGE SCALE GENOMIC DNA]</scope>
    <source>
        <strain evidence="3">XMTR2A4</strain>
    </source>
</reference>
<name>A0A231V056_9HYPH</name>
<feature type="region of interest" description="Disordered" evidence="1">
    <location>
        <begin position="170"/>
        <end position="189"/>
    </location>
</feature>
<dbReference type="EMBL" id="NBYO01000001">
    <property type="protein sequence ID" value="OXT01595.1"/>
    <property type="molecule type" value="Genomic_DNA"/>
</dbReference>
<dbReference type="AlphaFoldDB" id="A0A231V056"/>
<evidence type="ECO:0000313" key="2">
    <source>
        <dbReference type="EMBL" id="OXT01595.1"/>
    </source>
</evidence>
<comment type="caution">
    <text evidence="2">The sequence shown here is derived from an EMBL/GenBank/DDBJ whole genome shotgun (WGS) entry which is preliminary data.</text>
</comment>
<keyword evidence="3" id="KW-1185">Reference proteome</keyword>
<protein>
    <submittedName>
        <fullName evidence="2">Uncharacterized protein</fullName>
    </submittedName>
</protein>
<gene>
    <name evidence="2" type="ORF">B7H23_01060</name>
</gene>